<dbReference type="RefSeq" id="WP_354599390.1">
    <property type="nucleotide sequence ID" value="NZ_JBEWZI010000002.1"/>
</dbReference>
<proteinExistence type="predicted"/>
<dbReference type="Proteomes" id="UP001549691">
    <property type="component" value="Unassembled WGS sequence"/>
</dbReference>
<keyword evidence="3" id="KW-1185">Reference proteome</keyword>
<dbReference type="InterPro" id="IPR036977">
    <property type="entry name" value="DNA_primase_Znf_CHC2"/>
</dbReference>
<accession>A0ABV2TG76</accession>
<evidence type="ECO:0000313" key="3">
    <source>
        <dbReference type="Proteomes" id="UP001549691"/>
    </source>
</evidence>
<evidence type="ECO:0000313" key="2">
    <source>
        <dbReference type="EMBL" id="MET7012925.1"/>
    </source>
</evidence>
<dbReference type="SUPFAM" id="SSF57783">
    <property type="entry name" value="Zinc beta-ribbon"/>
    <property type="match status" value="1"/>
</dbReference>
<feature type="domain" description="Zinc finger CHC2-type" evidence="1">
    <location>
        <begin position="3"/>
        <end position="54"/>
    </location>
</feature>
<dbReference type="EMBL" id="JBEWZI010000002">
    <property type="protein sequence ID" value="MET7012925.1"/>
    <property type="molecule type" value="Genomic_DNA"/>
</dbReference>
<sequence length="142" mass="15379">MSIETILSRLDKPRRTGQHSYVACCPSHTDKSPSLTLREMDDGRVLLHCFGGCSIHEVVAALGLTLSDLFPEKVDSHHTQRERRPFPAADILRCIAFEALVVATAGAALLSGHTFSDVDRQRLMLAIGRIQAALTAGGYGHG</sequence>
<reference evidence="2 3" key="1">
    <citation type="submission" date="2024-07" db="EMBL/GenBank/DDBJ databases">
        <title>Uliginosibacterium flavum JJ3220;KACC:17644.</title>
        <authorList>
            <person name="Kim M.K."/>
        </authorList>
    </citation>
    <scope>NUCLEOTIDE SEQUENCE [LARGE SCALE GENOMIC DNA]</scope>
    <source>
        <strain evidence="2 3">KACC:17644</strain>
    </source>
</reference>
<protein>
    <submittedName>
        <fullName evidence="2">CHC2 zinc finger domain-containing protein</fullName>
    </submittedName>
</protein>
<organism evidence="2 3">
    <name type="scientific">Uliginosibacterium flavum</name>
    <dbReference type="NCBI Taxonomy" id="1396831"/>
    <lineage>
        <taxon>Bacteria</taxon>
        <taxon>Pseudomonadati</taxon>
        <taxon>Pseudomonadota</taxon>
        <taxon>Betaproteobacteria</taxon>
        <taxon>Rhodocyclales</taxon>
        <taxon>Zoogloeaceae</taxon>
        <taxon>Uliginosibacterium</taxon>
    </lineage>
</organism>
<dbReference type="Pfam" id="PF01807">
    <property type="entry name" value="Zn_ribbon_DnaG"/>
    <property type="match status" value="1"/>
</dbReference>
<comment type="caution">
    <text evidence="2">The sequence shown here is derived from an EMBL/GenBank/DDBJ whole genome shotgun (WGS) entry which is preliminary data.</text>
</comment>
<evidence type="ECO:0000259" key="1">
    <source>
        <dbReference type="Pfam" id="PF01807"/>
    </source>
</evidence>
<gene>
    <name evidence="2" type="ORF">ABXR19_01905</name>
</gene>
<dbReference type="InterPro" id="IPR002694">
    <property type="entry name" value="Znf_CHC2"/>
</dbReference>
<dbReference type="Gene3D" id="3.90.580.10">
    <property type="entry name" value="Zinc finger, CHC2-type domain"/>
    <property type="match status" value="1"/>
</dbReference>
<name>A0ABV2TG76_9RHOO</name>